<comment type="catalytic activity">
    <reaction evidence="7">
        <text>[protein]-L-isoaspartate + S-adenosyl-L-methionine = [protein]-L-isoaspartate alpha-methyl ester + S-adenosyl-L-homocysteine</text>
        <dbReference type="Rhea" id="RHEA:12705"/>
        <dbReference type="Rhea" id="RHEA-COMP:12143"/>
        <dbReference type="Rhea" id="RHEA-COMP:12144"/>
        <dbReference type="ChEBI" id="CHEBI:57856"/>
        <dbReference type="ChEBI" id="CHEBI:59789"/>
        <dbReference type="ChEBI" id="CHEBI:90596"/>
        <dbReference type="ChEBI" id="CHEBI:90598"/>
        <dbReference type="EC" id="2.1.1.77"/>
    </reaction>
</comment>
<evidence type="ECO:0000313" key="9">
    <source>
        <dbReference type="EMBL" id="HGL17960.1"/>
    </source>
</evidence>
<dbReference type="GO" id="GO:0032259">
    <property type="term" value="P:methylation"/>
    <property type="evidence" value="ECO:0007669"/>
    <property type="project" value="UniProtKB-KW"/>
</dbReference>
<dbReference type="InterPro" id="IPR000682">
    <property type="entry name" value="PCMT"/>
</dbReference>
<dbReference type="HAMAP" id="MF_00090">
    <property type="entry name" value="PIMT"/>
    <property type="match status" value="1"/>
</dbReference>
<organism evidence="8">
    <name type="scientific">candidate division WOR-3 bacterium</name>
    <dbReference type="NCBI Taxonomy" id="2052148"/>
    <lineage>
        <taxon>Bacteria</taxon>
        <taxon>Bacteria division WOR-3</taxon>
    </lineage>
</organism>
<evidence type="ECO:0000256" key="4">
    <source>
        <dbReference type="ARBA" id="ARBA00022603"/>
    </source>
</evidence>
<dbReference type="EMBL" id="DTDJ01000043">
    <property type="protein sequence ID" value="HGL17960.1"/>
    <property type="molecule type" value="Genomic_DNA"/>
</dbReference>
<dbReference type="PROSITE" id="PS01279">
    <property type="entry name" value="PCMT"/>
    <property type="match status" value="1"/>
</dbReference>
<dbReference type="SUPFAM" id="SSF53335">
    <property type="entry name" value="S-adenosyl-L-methionine-dependent methyltransferases"/>
    <property type="match status" value="1"/>
</dbReference>
<name>A0A7V3ZYD0_UNCW3</name>
<dbReference type="NCBIfam" id="TIGR00080">
    <property type="entry name" value="pimt"/>
    <property type="match status" value="1"/>
</dbReference>
<keyword evidence="5 7" id="KW-0808">Transferase</keyword>
<reference evidence="8" key="1">
    <citation type="journal article" date="2020" name="mSystems">
        <title>Genome- and Community-Level Interaction Insights into Carbon Utilization and Element Cycling Functions of Hydrothermarchaeota in Hydrothermal Sediment.</title>
        <authorList>
            <person name="Zhou Z."/>
            <person name="Liu Y."/>
            <person name="Xu W."/>
            <person name="Pan J."/>
            <person name="Luo Z.H."/>
            <person name="Li M."/>
        </authorList>
    </citation>
    <scope>NUCLEOTIDE SEQUENCE [LARGE SCALE GENOMIC DNA]</scope>
    <source>
        <strain evidence="8">SpSt-69</strain>
    </source>
</reference>
<comment type="function">
    <text evidence="7">Catalyzes the methyl esterification of L-isoaspartyl residues in peptides and proteins that result from spontaneous decomposition of normal L-aspartyl and L-asparaginyl residues. It plays a role in the repair and/or degradation of damaged proteins.</text>
</comment>
<evidence type="ECO:0000256" key="7">
    <source>
        <dbReference type="HAMAP-Rule" id="MF_00090"/>
    </source>
</evidence>
<sequence>MKNSEYYESLRKKLVEEHLKGRDIWHPGVLNAFLKVPRHLFVPENLINEAYEDYPLPIGFGQTISQPYMIAYMVQALKPSKDLKVLEIGTGSGYTTAILAELFKEVYTVEIIPELSERAQKILKKLDYNNIYFKIGDGTEGWEEMSPFERIIVTAAAPDVPEPLKEQLSEGGVLVIPISKGFSDVLYRFVKKDGKLSSEELTYCSFVPLRGKYGFKGGKY</sequence>
<accession>A0A7V3ZYD0</accession>
<protein>
    <recommendedName>
        <fullName evidence="7">Protein-L-isoaspartate O-methyltransferase</fullName>
        <ecNumber evidence="7">2.1.1.77</ecNumber>
    </recommendedName>
    <alternativeName>
        <fullName evidence="7">L-isoaspartyl protein carboxyl methyltransferase</fullName>
    </alternativeName>
    <alternativeName>
        <fullName evidence="7">Protein L-isoaspartyl methyltransferase</fullName>
    </alternativeName>
    <alternativeName>
        <fullName evidence="7">Protein-beta-aspartate methyltransferase</fullName>
        <shortName evidence="7">PIMT</shortName>
    </alternativeName>
</protein>
<dbReference type="EMBL" id="DTDJ01000043">
    <property type="protein sequence ID" value="HGL17947.1"/>
    <property type="molecule type" value="Genomic_DNA"/>
</dbReference>
<dbReference type="InterPro" id="IPR029063">
    <property type="entry name" value="SAM-dependent_MTases_sf"/>
</dbReference>
<feature type="active site" evidence="7">
    <location>
        <position position="65"/>
    </location>
</feature>
<comment type="caution">
    <text evidence="8">The sequence shown here is derived from an EMBL/GenBank/DDBJ whole genome shotgun (WGS) entry which is preliminary data.</text>
</comment>
<comment type="similarity">
    <text evidence="2 7">Belongs to the methyltransferase superfamily. L-isoaspartyl/D-aspartyl protein methyltransferase family.</text>
</comment>
<dbReference type="AlphaFoldDB" id="A0A7V3ZYD0"/>
<dbReference type="GO" id="GO:0004719">
    <property type="term" value="F:protein-L-isoaspartate (D-aspartate) O-methyltransferase activity"/>
    <property type="evidence" value="ECO:0007669"/>
    <property type="project" value="UniProtKB-UniRule"/>
</dbReference>
<dbReference type="GO" id="GO:0030091">
    <property type="term" value="P:protein repair"/>
    <property type="evidence" value="ECO:0007669"/>
    <property type="project" value="UniProtKB-UniRule"/>
</dbReference>
<evidence type="ECO:0000256" key="6">
    <source>
        <dbReference type="ARBA" id="ARBA00022691"/>
    </source>
</evidence>
<evidence type="ECO:0000256" key="3">
    <source>
        <dbReference type="ARBA" id="ARBA00022490"/>
    </source>
</evidence>
<dbReference type="Gene3D" id="3.40.50.150">
    <property type="entry name" value="Vaccinia Virus protein VP39"/>
    <property type="match status" value="1"/>
</dbReference>
<evidence type="ECO:0000256" key="1">
    <source>
        <dbReference type="ARBA" id="ARBA00004496"/>
    </source>
</evidence>
<gene>
    <name evidence="7" type="primary">pcm</name>
    <name evidence="8" type="ORF">ENU66_06450</name>
    <name evidence="9" type="ORF">ENU66_06515</name>
</gene>
<dbReference type="CDD" id="cd02440">
    <property type="entry name" value="AdoMet_MTases"/>
    <property type="match status" value="1"/>
</dbReference>
<dbReference type="NCBIfam" id="NF001453">
    <property type="entry name" value="PRK00312.1"/>
    <property type="match status" value="1"/>
</dbReference>
<proteinExistence type="inferred from homology"/>
<dbReference type="GO" id="GO:0005737">
    <property type="term" value="C:cytoplasm"/>
    <property type="evidence" value="ECO:0007669"/>
    <property type="project" value="UniProtKB-SubCell"/>
</dbReference>
<dbReference type="FunFam" id="3.40.50.150:FF:000010">
    <property type="entry name" value="Protein-L-isoaspartate O-methyltransferase"/>
    <property type="match status" value="1"/>
</dbReference>
<keyword evidence="6 7" id="KW-0949">S-adenosyl-L-methionine</keyword>
<dbReference type="PANTHER" id="PTHR11579:SF0">
    <property type="entry name" value="PROTEIN-L-ISOASPARTATE(D-ASPARTATE) O-METHYLTRANSFERASE"/>
    <property type="match status" value="1"/>
</dbReference>
<comment type="subcellular location">
    <subcellularLocation>
        <location evidence="1 7">Cytoplasm</location>
    </subcellularLocation>
</comment>
<dbReference type="PANTHER" id="PTHR11579">
    <property type="entry name" value="PROTEIN-L-ISOASPARTATE O-METHYLTRANSFERASE"/>
    <property type="match status" value="1"/>
</dbReference>
<keyword evidence="4 7" id="KW-0489">Methyltransferase</keyword>
<dbReference type="Pfam" id="PF01135">
    <property type="entry name" value="PCMT"/>
    <property type="match status" value="1"/>
</dbReference>
<keyword evidence="3 7" id="KW-0963">Cytoplasm</keyword>
<evidence type="ECO:0000313" key="8">
    <source>
        <dbReference type="EMBL" id="HGL17947.1"/>
    </source>
</evidence>
<dbReference type="EC" id="2.1.1.77" evidence="7"/>
<evidence type="ECO:0000256" key="5">
    <source>
        <dbReference type="ARBA" id="ARBA00022679"/>
    </source>
</evidence>
<evidence type="ECO:0000256" key="2">
    <source>
        <dbReference type="ARBA" id="ARBA00005369"/>
    </source>
</evidence>